<dbReference type="PANTHER" id="PTHR23028">
    <property type="entry name" value="ACETYLTRANSFERASE"/>
    <property type="match status" value="1"/>
</dbReference>
<dbReference type="OrthoDB" id="9767863at2"/>
<keyword evidence="1" id="KW-1133">Transmembrane helix</keyword>
<accession>A0A2S8SR64</accession>
<feature type="transmembrane region" description="Helical" evidence="1">
    <location>
        <begin position="135"/>
        <end position="159"/>
    </location>
</feature>
<feature type="transmembrane region" description="Helical" evidence="1">
    <location>
        <begin position="48"/>
        <end position="71"/>
    </location>
</feature>
<dbReference type="GO" id="GO:0016020">
    <property type="term" value="C:membrane"/>
    <property type="evidence" value="ECO:0007669"/>
    <property type="project" value="TreeGrafter"/>
</dbReference>
<dbReference type="RefSeq" id="WP_106380681.1">
    <property type="nucleotide sequence ID" value="NZ_NIGF01000014.1"/>
</dbReference>
<feature type="transmembrane region" description="Helical" evidence="1">
    <location>
        <begin position="256"/>
        <end position="276"/>
    </location>
</feature>
<feature type="transmembrane region" description="Helical" evidence="1">
    <location>
        <begin position="7"/>
        <end position="28"/>
    </location>
</feature>
<proteinExistence type="predicted"/>
<evidence type="ECO:0000313" key="3">
    <source>
        <dbReference type="EMBL" id="PQV63268.1"/>
    </source>
</evidence>
<feature type="domain" description="Acyltransferase 3" evidence="2">
    <location>
        <begin position="9"/>
        <end position="339"/>
    </location>
</feature>
<dbReference type="Proteomes" id="UP000237684">
    <property type="component" value="Unassembled WGS sequence"/>
</dbReference>
<dbReference type="InParanoid" id="A0A2S8SR64"/>
<evidence type="ECO:0000313" key="4">
    <source>
        <dbReference type="Proteomes" id="UP000237684"/>
    </source>
</evidence>
<comment type="caution">
    <text evidence="3">The sequence shown here is derived from an EMBL/GenBank/DDBJ whole genome shotgun (WGS) entry which is preliminary data.</text>
</comment>
<feature type="transmembrane region" description="Helical" evidence="1">
    <location>
        <begin position="226"/>
        <end position="244"/>
    </location>
</feature>
<dbReference type="AlphaFoldDB" id="A0A2S8SR64"/>
<gene>
    <name evidence="3" type="ORF">B1R32_11494</name>
</gene>
<dbReference type="PANTHER" id="PTHR23028:SF131">
    <property type="entry name" value="BLR2367 PROTEIN"/>
    <property type="match status" value="1"/>
</dbReference>
<keyword evidence="4" id="KW-1185">Reference proteome</keyword>
<sequence length="355" mass="39093">MKPSSPRYVFVDALRGIASLGVLLAHIINNEISKKTLQALLPRSIQEICFNGQFGVEVFFVLSGFVIALSLSQKPLTFPRAVNFALRRQIRLDPPYFAALLALMGLHAAFGRGFPDLKTLALNFVYAHNLAGVPQILGVAWTLCLEIQFYLAFLAILSLDRVLGKPRDAPFSMLAVHFLWISGVASCVLVQISTPWQLYAFAPGSWFYFAAGVLSFWCWKGLAPQWVFGTIVLGMMGSAFVAFLREASYVSASFQGIEAGLTTALLLFVGGARGWLETVSLGRGVQFLGRISYSLYLTHAFVIEALMWTTRALWGEKNGAMSGFALSVPLALAVAQGFYWLIERPSVNWAARFKN</sequence>
<evidence type="ECO:0000256" key="1">
    <source>
        <dbReference type="SAM" id="Phobius"/>
    </source>
</evidence>
<organism evidence="3 4">
    <name type="scientific">Abditibacterium utsteinense</name>
    <dbReference type="NCBI Taxonomy" id="1960156"/>
    <lineage>
        <taxon>Bacteria</taxon>
        <taxon>Pseudomonadati</taxon>
        <taxon>Abditibacteriota</taxon>
        <taxon>Abditibacteriia</taxon>
        <taxon>Abditibacteriales</taxon>
        <taxon>Abditibacteriaceae</taxon>
        <taxon>Abditibacterium</taxon>
    </lineage>
</organism>
<feature type="transmembrane region" description="Helical" evidence="1">
    <location>
        <begin position="288"/>
        <end position="308"/>
    </location>
</feature>
<keyword evidence="1" id="KW-0472">Membrane</keyword>
<dbReference type="EMBL" id="NIGF01000014">
    <property type="protein sequence ID" value="PQV63268.1"/>
    <property type="molecule type" value="Genomic_DNA"/>
</dbReference>
<keyword evidence="1" id="KW-0812">Transmembrane</keyword>
<feature type="transmembrane region" description="Helical" evidence="1">
    <location>
        <begin position="96"/>
        <end position="115"/>
    </location>
</feature>
<dbReference type="FunCoup" id="A0A2S8SR64">
    <property type="interactions" value="58"/>
</dbReference>
<dbReference type="InterPro" id="IPR002656">
    <property type="entry name" value="Acyl_transf_3_dom"/>
</dbReference>
<feature type="transmembrane region" description="Helical" evidence="1">
    <location>
        <begin position="171"/>
        <end position="192"/>
    </location>
</feature>
<name>A0A2S8SR64_9BACT</name>
<feature type="transmembrane region" description="Helical" evidence="1">
    <location>
        <begin position="320"/>
        <end position="342"/>
    </location>
</feature>
<feature type="transmembrane region" description="Helical" evidence="1">
    <location>
        <begin position="198"/>
        <end position="219"/>
    </location>
</feature>
<dbReference type="InterPro" id="IPR050879">
    <property type="entry name" value="Acyltransferase_3"/>
</dbReference>
<protein>
    <recommendedName>
        <fullName evidence="2">Acyltransferase 3 domain-containing protein</fullName>
    </recommendedName>
</protein>
<dbReference type="GO" id="GO:0016747">
    <property type="term" value="F:acyltransferase activity, transferring groups other than amino-acyl groups"/>
    <property type="evidence" value="ECO:0007669"/>
    <property type="project" value="InterPro"/>
</dbReference>
<dbReference type="GO" id="GO:0000271">
    <property type="term" value="P:polysaccharide biosynthetic process"/>
    <property type="evidence" value="ECO:0007669"/>
    <property type="project" value="TreeGrafter"/>
</dbReference>
<evidence type="ECO:0000259" key="2">
    <source>
        <dbReference type="Pfam" id="PF01757"/>
    </source>
</evidence>
<dbReference type="Pfam" id="PF01757">
    <property type="entry name" value="Acyl_transf_3"/>
    <property type="match status" value="1"/>
</dbReference>
<reference evidence="3 4" key="1">
    <citation type="journal article" date="2018" name="Syst. Appl. Microbiol.">
        <title>Abditibacterium utsteinense sp. nov., the first cultivated member of candidate phylum FBP, isolated from ice-free Antarctic soil samples.</title>
        <authorList>
            <person name="Tahon G."/>
            <person name="Tytgat B."/>
            <person name="Lebbe L."/>
            <person name="Carlier A."/>
            <person name="Willems A."/>
        </authorList>
    </citation>
    <scope>NUCLEOTIDE SEQUENCE [LARGE SCALE GENOMIC DNA]</scope>
    <source>
        <strain evidence="3 4">LMG 29911</strain>
    </source>
</reference>